<name>A0A392VJ36_9FABA</name>
<accession>A0A392VJ36</accession>
<comment type="caution">
    <text evidence="1">The sequence shown here is derived from an EMBL/GenBank/DDBJ whole genome shotgun (WGS) entry which is preliminary data.</text>
</comment>
<evidence type="ECO:0000313" key="2">
    <source>
        <dbReference type="Proteomes" id="UP000265520"/>
    </source>
</evidence>
<dbReference type="EMBL" id="LXQA011164486">
    <property type="protein sequence ID" value="MCI87379.1"/>
    <property type="molecule type" value="Genomic_DNA"/>
</dbReference>
<organism evidence="1 2">
    <name type="scientific">Trifolium medium</name>
    <dbReference type="NCBI Taxonomy" id="97028"/>
    <lineage>
        <taxon>Eukaryota</taxon>
        <taxon>Viridiplantae</taxon>
        <taxon>Streptophyta</taxon>
        <taxon>Embryophyta</taxon>
        <taxon>Tracheophyta</taxon>
        <taxon>Spermatophyta</taxon>
        <taxon>Magnoliopsida</taxon>
        <taxon>eudicotyledons</taxon>
        <taxon>Gunneridae</taxon>
        <taxon>Pentapetalae</taxon>
        <taxon>rosids</taxon>
        <taxon>fabids</taxon>
        <taxon>Fabales</taxon>
        <taxon>Fabaceae</taxon>
        <taxon>Papilionoideae</taxon>
        <taxon>50 kb inversion clade</taxon>
        <taxon>NPAAA clade</taxon>
        <taxon>Hologalegina</taxon>
        <taxon>IRL clade</taxon>
        <taxon>Trifolieae</taxon>
        <taxon>Trifolium</taxon>
    </lineage>
</organism>
<dbReference type="AlphaFoldDB" id="A0A392VJ36"/>
<dbReference type="Proteomes" id="UP000265520">
    <property type="component" value="Unassembled WGS sequence"/>
</dbReference>
<sequence length="39" mass="4323">LVPARGAADECSYCARRSSWWIGLRWRSGSGAGRDLEIL</sequence>
<keyword evidence="2" id="KW-1185">Reference proteome</keyword>
<feature type="non-terminal residue" evidence="1">
    <location>
        <position position="1"/>
    </location>
</feature>
<reference evidence="1 2" key="1">
    <citation type="journal article" date="2018" name="Front. Plant Sci.">
        <title>Red Clover (Trifolium pratense) and Zigzag Clover (T. medium) - A Picture of Genomic Similarities and Differences.</title>
        <authorList>
            <person name="Dluhosova J."/>
            <person name="Istvanek J."/>
            <person name="Nedelnik J."/>
            <person name="Repkova J."/>
        </authorList>
    </citation>
    <scope>NUCLEOTIDE SEQUENCE [LARGE SCALE GENOMIC DNA]</scope>
    <source>
        <strain evidence="2">cv. 10/8</strain>
        <tissue evidence="1">Leaf</tissue>
    </source>
</reference>
<protein>
    <submittedName>
        <fullName evidence="1">Uncharacterized protein</fullName>
    </submittedName>
</protein>
<evidence type="ECO:0000313" key="1">
    <source>
        <dbReference type="EMBL" id="MCI87379.1"/>
    </source>
</evidence>
<proteinExistence type="predicted"/>